<dbReference type="PIRSF" id="PIRSF018266">
    <property type="entry name" value="FecR"/>
    <property type="match status" value="1"/>
</dbReference>
<dbReference type="RefSeq" id="WP_190312123.1">
    <property type="nucleotide sequence ID" value="NZ_JACNYL010000001.1"/>
</dbReference>
<dbReference type="Proteomes" id="UP000651112">
    <property type="component" value="Unassembled WGS sequence"/>
</dbReference>
<gene>
    <name evidence="4" type="ORF">H8B21_02065</name>
</gene>
<reference evidence="4 5" key="1">
    <citation type="submission" date="2020-08" db="EMBL/GenBank/DDBJ databases">
        <title>Sphingobacterium sp. DN00404 isolated from aquaculture water.</title>
        <authorList>
            <person name="Zhang M."/>
        </authorList>
    </citation>
    <scope>NUCLEOTIDE SEQUENCE [LARGE SCALE GENOMIC DNA]</scope>
    <source>
        <strain evidence="4 5">KCTC 42746</strain>
    </source>
</reference>
<dbReference type="InterPro" id="IPR006860">
    <property type="entry name" value="FecR"/>
</dbReference>
<dbReference type="InterPro" id="IPR032508">
    <property type="entry name" value="FecR_C"/>
</dbReference>
<dbReference type="InterPro" id="IPR012373">
    <property type="entry name" value="Ferrdict_sens_TM"/>
</dbReference>
<comment type="caution">
    <text evidence="4">The sequence shown here is derived from an EMBL/GenBank/DDBJ whole genome shotgun (WGS) entry which is preliminary data.</text>
</comment>
<evidence type="ECO:0000313" key="4">
    <source>
        <dbReference type="EMBL" id="MBD1420344.1"/>
    </source>
</evidence>
<dbReference type="PANTHER" id="PTHR30273">
    <property type="entry name" value="PERIPLASMIC SIGNAL SENSOR AND SIGMA FACTOR ACTIVATOR FECR-RELATED"/>
    <property type="match status" value="1"/>
</dbReference>
<dbReference type="Gene3D" id="3.55.50.30">
    <property type="match status" value="1"/>
</dbReference>
<dbReference type="EMBL" id="JACNYL010000001">
    <property type="protein sequence ID" value="MBD1420344.1"/>
    <property type="molecule type" value="Genomic_DNA"/>
</dbReference>
<dbReference type="PANTHER" id="PTHR30273:SF2">
    <property type="entry name" value="PROTEIN FECR"/>
    <property type="match status" value="1"/>
</dbReference>
<dbReference type="Pfam" id="PF16344">
    <property type="entry name" value="FecR_C"/>
    <property type="match status" value="1"/>
</dbReference>
<sequence length="381" mass="42948">MNNQSDINDLFEKYLSGNYSESDLETLLTYFDLPEEETSSLTQMIEKELDRSLLDEEYKRVQEFADEIGEKLFKKIDRPILPLYSPLKIAVALLLFVMAGSAVYLFNSKWQTDRNRLESRYGDDVLPGGNRAIITLDDGESVVLDESKSGIVVSDQIVYSDGTPLTQNKSHYATLTTPKGGQYQIQLPDGTNVWLNAASSLKYPTMFIGDIREVQLSGEAYFEIKHDSEKPFIVLSQGQKVRVTGTEFNISNYAGQSGEITTLISGSVEIENNSTLEKKILKPGQQSIVETEKTSIGQVDNPGEFIAWKDGYIILTEASLKEIIPHLERWYDVIFEVKSWPSVTAYVALNRDTKLSEVLDALEMNFNVNFKIEGRRVIATM</sequence>
<evidence type="ECO:0000256" key="1">
    <source>
        <dbReference type="SAM" id="Phobius"/>
    </source>
</evidence>
<keyword evidence="1" id="KW-0812">Transmembrane</keyword>
<keyword evidence="5" id="KW-1185">Reference proteome</keyword>
<feature type="domain" description="FecR protein" evidence="2">
    <location>
        <begin position="174"/>
        <end position="269"/>
    </location>
</feature>
<organism evidence="4 5">
    <name type="scientific">Sphingobacterium chuzhouense</name>
    <dbReference type="NCBI Taxonomy" id="1742264"/>
    <lineage>
        <taxon>Bacteria</taxon>
        <taxon>Pseudomonadati</taxon>
        <taxon>Bacteroidota</taxon>
        <taxon>Sphingobacteriia</taxon>
        <taxon>Sphingobacteriales</taxon>
        <taxon>Sphingobacteriaceae</taxon>
        <taxon>Sphingobacterium</taxon>
    </lineage>
</organism>
<dbReference type="Gene3D" id="2.60.120.1440">
    <property type="match status" value="1"/>
</dbReference>
<keyword evidence="1" id="KW-1133">Transmembrane helix</keyword>
<protein>
    <submittedName>
        <fullName evidence="4">FecR domain-containing protein</fullName>
    </submittedName>
</protein>
<evidence type="ECO:0000259" key="2">
    <source>
        <dbReference type="Pfam" id="PF04773"/>
    </source>
</evidence>
<accession>A0ABR7XME0</accession>
<evidence type="ECO:0000313" key="5">
    <source>
        <dbReference type="Proteomes" id="UP000651112"/>
    </source>
</evidence>
<name>A0ABR7XME0_9SPHI</name>
<feature type="domain" description="Protein FecR C-terminal" evidence="3">
    <location>
        <begin position="313"/>
        <end position="378"/>
    </location>
</feature>
<feature type="transmembrane region" description="Helical" evidence="1">
    <location>
        <begin position="87"/>
        <end position="106"/>
    </location>
</feature>
<evidence type="ECO:0000259" key="3">
    <source>
        <dbReference type="Pfam" id="PF16344"/>
    </source>
</evidence>
<dbReference type="Pfam" id="PF04773">
    <property type="entry name" value="FecR"/>
    <property type="match status" value="1"/>
</dbReference>
<proteinExistence type="predicted"/>
<keyword evidence="1" id="KW-0472">Membrane</keyword>